<dbReference type="SUPFAM" id="SSF57667">
    <property type="entry name" value="beta-beta-alpha zinc fingers"/>
    <property type="match status" value="1"/>
</dbReference>
<dbReference type="Gene3D" id="3.30.160.60">
    <property type="entry name" value="Classic Zinc Finger"/>
    <property type="match status" value="2"/>
</dbReference>
<keyword evidence="4" id="KW-0862">Zinc</keyword>
<proteinExistence type="predicted"/>
<dbReference type="GO" id="GO:0008270">
    <property type="term" value="F:zinc ion binding"/>
    <property type="evidence" value="ECO:0007669"/>
    <property type="project" value="UniProtKB-KW"/>
</dbReference>
<keyword evidence="9" id="KW-1185">Reference proteome</keyword>
<dbReference type="EMBL" id="JAANQT010001178">
    <property type="protein sequence ID" value="KAG1306229.1"/>
    <property type="molecule type" value="Genomic_DNA"/>
</dbReference>
<feature type="domain" description="C2H2-type" evidence="7">
    <location>
        <begin position="23"/>
        <end position="52"/>
    </location>
</feature>
<evidence type="ECO:0000256" key="5">
    <source>
        <dbReference type="PROSITE-ProRule" id="PRU00042"/>
    </source>
</evidence>
<dbReference type="PROSITE" id="PS00028">
    <property type="entry name" value="ZINC_FINGER_C2H2_1"/>
    <property type="match status" value="2"/>
</dbReference>
<dbReference type="GO" id="GO:0000981">
    <property type="term" value="F:DNA-binding transcription factor activity, RNA polymerase II-specific"/>
    <property type="evidence" value="ECO:0007669"/>
    <property type="project" value="TreeGrafter"/>
</dbReference>
<dbReference type="FunFam" id="3.30.160.60:FF:002343">
    <property type="entry name" value="Zinc finger protein 33A"/>
    <property type="match status" value="1"/>
</dbReference>
<protein>
    <recommendedName>
        <fullName evidence="7">C2H2-type domain-containing protein</fullName>
    </recommendedName>
</protein>
<organism evidence="8 9">
    <name type="scientific">Rhizopus oryzae</name>
    <name type="common">Mucormycosis agent</name>
    <name type="synonym">Rhizopus arrhizus var. delemar</name>
    <dbReference type="NCBI Taxonomy" id="64495"/>
    <lineage>
        <taxon>Eukaryota</taxon>
        <taxon>Fungi</taxon>
        <taxon>Fungi incertae sedis</taxon>
        <taxon>Mucoromycota</taxon>
        <taxon>Mucoromycotina</taxon>
        <taxon>Mucoromycetes</taxon>
        <taxon>Mucorales</taxon>
        <taxon>Mucorineae</taxon>
        <taxon>Rhizopodaceae</taxon>
        <taxon>Rhizopus</taxon>
    </lineage>
</organism>
<dbReference type="OrthoDB" id="10018191at2759"/>
<evidence type="ECO:0000256" key="1">
    <source>
        <dbReference type="ARBA" id="ARBA00022723"/>
    </source>
</evidence>
<evidence type="ECO:0000313" key="8">
    <source>
        <dbReference type="EMBL" id="KAG1306229.1"/>
    </source>
</evidence>
<dbReference type="InterPro" id="IPR013087">
    <property type="entry name" value="Znf_C2H2_type"/>
</dbReference>
<dbReference type="PANTHER" id="PTHR14003">
    <property type="entry name" value="TRANSCRIPTIONAL REPRESSOR PROTEIN YY"/>
    <property type="match status" value="1"/>
</dbReference>
<evidence type="ECO:0000256" key="4">
    <source>
        <dbReference type="ARBA" id="ARBA00022833"/>
    </source>
</evidence>
<evidence type="ECO:0000256" key="6">
    <source>
        <dbReference type="SAM" id="MobiDB-lite"/>
    </source>
</evidence>
<keyword evidence="3 5" id="KW-0863">Zinc-finger</keyword>
<gene>
    <name evidence="8" type="ORF">G6F64_007755</name>
</gene>
<sequence>MTEAVAINEQSTHSAGPIRKKRFVCRYPSCIMQFDRAEHLTRHERKHTGEKPFECREPTCHKRFSRYDNMIQHTKTHTSNKKNKTRGRKRKQKKPMHESPPTSENDPTTPPVMDGFRTRRGLSIQELCHPSNEEIMASARPISHNELQAISVLVLMSREA</sequence>
<dbReference type="InterPro" id="IPR036236">
    <property type="entry name" value="Znf_C2H2_sf"/>
</dbReference>
<dbReference type="GO" id="GO:0000785">
    <property type="term" value="C:chromatin"/>
    <property type="evidence" value="ECO:0007669"/>
    <property type="project" value="TreeGrafter"/>
</dbReference>
<feature type="domain" description="C2H2-type" evidence="7">
    <location>
        <begin position="53"/>
        <end position="82"/>
    </location>
</feature>
<dbReference type="PANTHER" id="PTHR14003:SF19">
    <property type="entry name" value="YY2 TRANSCRIPTION FACTOR"/>
    <property type="match status" value="1"/>
</dbReference>
<comment type="caution">
    <text evidence="8">The sequence shown here is derived from an EMBL/GenBank/DDBJ whole genome shotgun (WGS) entry which is preliminary data.</text>
</comment>
<evidence type="ECO:0000259" key="7">
    <source>
        <dbReference type="PROSITE" id="PS50157"/>
    </source>
</evidence>
<dbReference type="SMART" id="SM00355">
    <property type="entry name" value="ZnF_C2H2"/>
    <property type="match status" value="2"/>
</dbReference>
<dbReference type="GO" id="GO:0000978">
    <property type="term" value="F:RNA polymerase II cis-regulatory region sequence-specific DNA binding"/>
    <property type="evidence" value="ECO:0007669"/>
    <property type="project" value="TreeGrafter"/>
</dbReference>
<feature type="region of interest" description="Disordered" evidence="6">
    <location>
        <begin position="66"/>
        <end position="115"/>
    </location>
</feature>
<evidence type="ECO:0000313" key="9">
    <source>
        <dbReference type="Proteomes" id="UP000716291"/>
    </source>
</evidence>
<dbReference type="GO" id="GO:0031519">
    <property type="term" value="C:PcG protein complex"/>
    <property type="evidence" value="ECO:0007669"/>
    <property type="project" value="TreeGrafter"/>
</dbReference>
<reference evidence="8" key="1">
    <citation type="journal article" date="2020" name="Microb. Genom.">
        <title>Genetic diversity of clinical and environmental Mucorales isolates obtained from an investigation of mucormycosis cases among solid organ transplant recipients.</title>
        <authorList>
            <person name="Nguyen M.H."/>
            <person name="Kaul D."/>
            <person name="Muto C."/>
            <person name="Cheng S.J."/>
            <person name="Richter R.A."/>
            <person name="Bruno V.M."/>
            <person name="Liu G."/>
            <person name="Beyhan S."/>
            <person name="Sundermann A.J."/>
            <person name="Mounaud S."/>
            <person name="Pasculle A.W."/>
            <person name="Nierman W.C."/>
            <person name="Driscoll E."/>
            <person name="Cumbie R."/>
            <person name="Clancy C.J."/>
            <person name="Dupont C.L."/>
        </authorList>
    </citation>
    <scope>NUCLEOTIDE SEQUENCE</scope>
    <source>
        <strain evidence="8">GL11</strain>
    </source>
</reference>
<dbReference type="AlphaFoldDB" id="A0A9P6X659"/>
<name>A0A9P6X659_RHIOR</name>
<dbReference type="Proteomes" id="UP000716291">
    <property type="component" value="Unassembled WGS sequence"/>
</dbReference>
<dbReference type="PROSITE" id="PS50157">
    <property type="entry name" value="ZINC_FINGER_C2H2_2"/>
    <property type="match status" value="2"/>
</dbReference>
<dbReference type="GO" id="GO:0005667">
    <property type="term" value="C:transcription regulator complex"/>
    <property type="evidence" value="ECO:0007669"/>
    <property type="project" value="TreeGrafter"/>
</dbReference>
<keyword evidence="2" id="KW-0677">Repeat</keyword>
<evidence type="ECO:0000256" key="3">
    <source>
        <dbReference type="ARBA" id="ARBA00022771"/>
    </source>
</evidence>
<accession>A0A9P6X659</accession>
<keyword evidence="1" id="KW-0479">Metal-binding</keyword>
<evidence type="ECO:0000256" key="2">
    <source>
        <dbReference type="ARBA" id="ARBA00022737"/>
    </source>
</evidence>
<feature type="compositionally biased region" description="Basic residues" evidence="6">
    <location>
        <begin position="74"/>
        <end position="94"/>
    </location>
</feature>